<feature type="transmembrane region" description="Helical" evidence="6">
    <location>
        <begin position="222"/>
        <end position="246"/>
    </location>
</feature>
<proteinExistence type="inferred from homology"/>
<dbReference type="GO" id="GO:1990961">
    <property type="term" value="P:xenobiotic detoxification by transmembrane export across the plasma membrane"/>
    <property type="evidence" value="ECO:0007669"/>
    <property type="project" value="InterPro"/>
</dbReference>
<dbReference type="InterPro" id="IPR002528">
    <property type="entry name" value="MATE_fam"/>
</dbReference>
<evidence type="ECO:0000256" key="7">
    <source>
        <dbReference type="SAM" id="MobiDB-lite"/>
    </source>
</evidence>
<protein>
    <recommendedName>
        <fullName evidence="6">Protein DETOXIFICATION</fullName>
    </recommendedName>
    <alternativeName>
        <fullName evidence="6">Multidrug and toxic compound extrusion protein</fullName>
    </alternativeName>
</protein>
<dbReference type="PANTHER" id="PTHR11206">
    <property type="entry name" value="MULTIDRUG RESISTANCE PROTEIN"/>
    <property type="match status" value="1"/>
</dbReference>
<name>A0A2I0A0Q7_9ASPA</name>
<accession>A0A2I0A0Q7</accession>
<keyword evidence="3 6" id="KW-0812">Transmembrane</keyword>
<keyword evidence="4 6" id="KW-1133">Transmembrane helix</keyword>
<comment type="similarity">
    <text evidence="2 6">Belongs to the multi antimicrobial extrusion (MATE) (TC 2.A.66.1) family.</text>
</comment>
<feature type="transmembrane region" description="Helical" evidence="6">
    <location>
        <begin position="418"/>
        <end position="440"/>
    </location>
</feature>
<comment type="caution">
    <text evidence="6">Lacks conserved residue(s) required for the propagation of feature annotation.</text>
</comment>
<dbReference type="GO" id="GO:0015297">
    <property type="term" value="F:antiporter activity"/>
    <property type="evidence" value="ECO:0007669"/>
    <property type="project" value="InterPro"/>
</dbReference>
<dbReference type="InterPro" id="IPR045069">
    <property type="entry name" value="MATE_euk"/>
</dbReference>
<dbReference type="EMBL" id="KZ452040">
    <property type="protein sequence ID" value="PKA49116.1"/>
    <property type="molecule type" value="Genomic_DNA"/>
</dbReference>
<sequence length="455" mass="49430">MGEEAKAALLPKREEEDGDGEGDEGISMTLMESSKLGKRVWEESKKLWMVAGPAIFSRVVTYSMNVITQAFAGHLGDLELASMSIANTVVVGFNFGLLLGMASALETLCGQAFGAKKYHMLGIYMQRSWIVLFVCATVLLPLYFFATPILELTGQPPELAAQAGLVSIWFIPLHFSFVFLFPLQRFLQCQLKNSVHAIVSAIAMVIHIFVSWIFVYHFKLGLIGTAMTLNFSWWVAVALLMCYVSCGGCPQTWKGLSMEAFTGLWEFLKLSAASGVMLCLENWYYRILIVLTGNLKNAEIAVDALSICMSINGWELMIPLAFFAATGVRVANELGAGNGKGARFATVVAVITSSIVGAFFCAVIMALHDKFAFIFTTSQVVIGAVGELSVLLAFTILLNSVQPVLSGVAVGAGWQSVVAYVNIGTYYLIGIPVGVLMGWAKIASSRMEIYSSRSR</sequence>
<feature type="transmembrane region" description="Helical" evidence="6">
    <location>
        <begin position="195"/>
        <end position="216"/>
    </location>
</feature>
<feature type="region of interest" description="Disordered" evidence="7">
    <location>
        <begin position="1"/>
        <end position="26"/>
    </location>
</feature>
<evidence type="ECO:0000313" key="9">
    <source>
        <dbReference type="Proteomes" id="UP000236161"/>
    </source>
</evidence>
<comment type="subcellular location">
    <subcellularLocation>
        <location evidence="1">Membrane</location>
        <topology evidence="1">Multi-pass membrane protein</topology>
    </subcellularLocation>
</comment>
<evidence type="ECO:0000256" key="4">
    <source>
        <dbReference type="ARBA" id="ARBA00022989"/>
    </source>
</evidence>
<dbReference type="NCBIfam" id="TIGR00797">
    <property type="entry name" value="matE"/>
    <property type="match status" value="1"/>
</dbReference>
<keyword evidence="9" id="KW-1185">Reference proteome</keyword>
<evidence type="ECO:0000256" key="3">
    <source>
        <dbReference type="ARBA" id="ARBA00022692"/>
    </source>
</evidence>
<dbReference type="AlphaFoldDB" id="A0A2I0A0Q7"/>
<dbReference type="CDD" id="cd13132">
    <property type="entry name" value="MATE_eukaryotic"/>
    <property type="match status" value="1"/>
</dbReference>
<evidence type="ECO:0000256" key="2">
    <source>
        <dbReference type="ARBA" id="ARBA00010199"/>
    </source>
</evidence>
<feature type="transmembrane region" description="Helical" evidence="6">
    <location>
        <begin position="129"/>
        <end position="150"/>
    </location>
</feature>
<dbReference type="GO" id="GO:0016020">
    <property type="term" value="C:membrane"/>
    <property type="evidence" value="ECO:0007669"/>
    <property type="project" value="UniProtKB-SubCell"/>
</dbReference>
<dbReference type="Proteomes" id="UP000236161">
    <property type="component" value="Unassembled WGS sequence"/>
</dbReference>
<feature type="compositionally biased region" description="Basic and acidic residues" evidence="7">
    <location>
        <begin position="1"/>
        <end position="15"/>
    </location>
</feature>
<evidence type="ECO:0000256" key="5">
    <source>
        <dbReference type="ARBA" id="ARBA00023136"/>
    </source>
</evidence>
<feature type="transmembrane region" description="Helical" evidence="6">
    <location>
        <begin position="162"/>
        <end position="183"/>
    </location>
</feature>
<feature type="transmembrane region" description="Helical" evidence="6">
    <location>
        <begin position="47"/>
        <end position="72"/>
    </location>
</feature>
<dbReference type="GO" id="GO:0042910">
    <property type="term" value="F:xenobiotic transmembrane transporter activity"/>
    <property type="evidence" value="ECO:0007669"/>
    <property type="project" value="InterPro"/>
</dbReference>
<keyword evidence="5 6" id="KW-0472">Membrane</keyword>
<organism evidence="8 9">
    <name type="scientific">Apostasia shenzhenica</name>
    <dbReference type="NCBI Taxonomy" id="1088818"/>
    <lineage>
        <taxon>Eukaryota</taxon>
        <taxon>Viridiplantae</taxon>
        <taxon>Streptophyta</taxon>
        <taxon>Embryophyta</taxon>
        <taxon>Tracheophyta</taxon>
        <taxon>Spermatophyta</taxon>
        <taxon>Magnoliopsida</taxon>
        <taxon>Liliopsida</taxon>
        <taxon>Asparagales</taxon>
        <taxon>Orchidaceae</taxon>
        <taxon>Apostasioideae</taxon>
        <taxon>Apostasia</taxon>
    </lineage>
</organism>
<feature type="transmembrane region" description="Helical" evidence="6">
    <location>
        <begin position="380"/>
        <end position="398"/>
    </location>
</feature>
<evidence type="ECO:0000256" key="1">
    <source>
        <dbReference type="ARBA" id="ARBA00004141"/>
    </source>
</evidence>
<dbReference type="Pfam" id="PF01554">
    <property type="entry name" value="MatE"/>
    <property type="match status" value="2"/>
</dbReference>
<feature type="transmembrane region" description="Helical" evidence="6">
    <location>
        <begin position="84"/>
        <end position="108"/>
    </location>
</feature>
<evidence type="ECO:0000256" key="6">
    <source>
        <dbReference type="RuleBase" id="RU004914"/>
    </source>
</evidence>
<reference evidence="8 9" key="1">
    <citation type="journal article" date="2017" name="Nature">
        <title>The Apostasia genome and the evolution of orchids.</title>
        <authorList>
            <person name="Zhang G.Q."/>
            <person name="Liu K.W."/>
            <person name="Li Z."/>
            <person name="Lohaus R."/>
            <person name="Hsiao Y.Y."/>
            <person name="Niu S.C."/>
            <person name="Wang J.Y."/>
            <person name="Lin Y.C."/>
            <person name="Xu Q."/>
            <person name="Chen L.J."/>
            <person name="Yoshida K."/>
            <person name="Fujiwara S."/>
            <person name="Wang Z.W."/>
            <person name="Zhang Y.Q."/>
            <person name="Mitsuda N."/>
            <person name="Wang M."/>
            <person name="Liu G.H."/>
            <person name="Pecoraro L."/>
            <person name="Huang H.X."/>
            <person name="Xiao X.J."/>
            <person name="Lin M."/>
            <person name="Wu X.Y."/>
            <person name="Wu W.L."/>
            <person name="Chen Y.Y."/>
            <person name="Chang S.B."/>
            <person name="Sakamoto S."/>
            <person name="Ohme-Takagi M."/>
            <person name="Yagi M."/>
            <person name="Zeng S.J."/>
            <person name="Shen C.Y."/>
            <person name="Yeh C.M."/>
            <person name="Luo Y.B."/>
            <person name="Tsai W.C."/>
            <person name="Van de Peer Y."/>
            <person name="Liu Z.J."/>
        </authorList>
    </citation>
    <scope>NUCLEOTIDE SEQUENCE [LARGE SCALE GENOMIC DNA]</scope>
    <source>
        <strain evidence="9">cv. Shenzhen</strain>
        <tissue evidence="8">Stem</tissue>
    </source>
</reference>
<evidence type="ECO:0000313" key="8">
    <source>
        <dbReference type="EMBL" id="PKA49116.1"/>
    </source>
</evidence>
<dbReference type="OrthoDB" id="2126698at2759"/>
<feature type="transmembrane region" description="Helical" evidence="6">
    <location>
        <begin position="344"/>
        <end position="368"/>
    </location>
</feature>
<gene>
    <name evidence="8" type="primary">TT12</name>
    <name evidence="8" type="ORF">AXF42_Ash010800</name>
</gene>